<dbReference type="AlphaFoldDB" id="A0A543KK63"/>
<protein>
    <submittedName>
        <fullName evidence="1">Uncharacterized protein</fullName>
    </submittedName>
</protein>
<gene>
    <name evidence="1" type="ORF">FB476_0300</name>
</gene>
<dbReference type="EMBL" id="VFPU01000001">
    <property type="protein sequence ID" value="TQM95457.1"/>
    <property type="molecule type" value="Genomic_DNA"/>
</dbReference>
<name>A0A543KK63_9MICO</name>
<evidence type="ECO:0000313" key="2">
    <source>
        <dbReference type="Proteomes" id="UP000315133"/>
    </source>
</evidence>
<evidence type="ECO:0000313" key="1">
    <source>
        <dbReference type="EMBL" id="TQM95457.1"/>
    </source>
</evidence>
<dbReference type="Proteomes" id="UP000315133">
    <property type="component" value="Unassembled WGS sequence"/>
</dbReference>
<reference evidence="1 2" key="1">
    <citation type="submission" date="2019-06" db="EMBL/GenBank/DDBJ databases">
        <title>Sequencing the genomes of 1000 actinobacteria strains.</title>
        <authorList>
            <person name="Klenk H.-P."/>
        </authorList>
    </citation>
    <scope>NUCLEOTIDE SEQUENCE [LARGE SCALE GENOMIC DNA]</scope>
    <source>
        <strain evidence="1 2">DSM 12362</strain>
    </source>
</reference>
<dbReference type="PROSITE" id="PS51257">
    <property type="entry name" value="PROKAR_LIPOPROTEIN"/>
    <property type="match status" value="1"/>
</dbReference>
<dbReference type="RefSeq" id="WP_141817215.1">
    <property type="nucleotide sequence ID" value="NZ_BAAAIL010000003.1"/>
</dbReference>
<dbReference type="OrthoDB" id="4865614at2"/>
<organism evidence="1 2">
    <name type="scientific">Ornithinimicrobium humiphilum</name>
    <dbReference type="NCBI Taxonomy" id="125288"/>
    <lineage>
        <taxon>Bacteria</taxon>
        <taxon>Bacillati</taxon>
        <taxon>Actinomycetota</taxon>
        <taxon>Actinomycetes</taxon>
        <taxon>Micrococcales</taxon>
        <taxon>Ornithinimicrobiaceae</taxon>
        <taxon>Ornithinimicrobium</taxon>
    </lineage>
</organism>
<comment type="caution">
    <text evidence="1">The sequence shown here is derived from an EMBL/GenBank/DDBJ whole genome shotgun (WGS) entry which is preliminary data.</text>
</comment>
<proteinExistence type="predicted"/>
<keyword evidence="2" id="KW-1185">Reference proteome</keyword>
<accession>A0A543KK63</accession>
<sequence>MRARVWGALAAVSALTAACGGDGGGGLASGEDYSVLGALGELPASMADDGEVRIYTADLTAATEAAELERPTSVEEDALVDWIGTLEGFGVEPGGGQVFVPMAPVFNVNHLRRHEGFAEELGWSLLDVDSVVEVRSGPGSFAVVAGDFADSAPAGDERTEGVRSVGSGEDLQVNVDDTSDARPSGVPLHQAREEGRIAVTTTPAAAQDWLAGQEETLADDEPLAAAARALDDADVLSAMLFTGTFLDLETAVAGSVVVDADVEGLVDLVPADPFSAVGVGWGLDDAGTAEITLAYVFDDDAAAEAAVAPLERQFAEARTLFMGQSLEDLLTPTEVVADGPVTVVTASIPRGSSPGVVQSLLEIPDLPFVHR</sequence>